<dbReference type="RefSeq" id="WP_253241037.1">
    <property type="nucleotide sequence ID" value="NZ_JAMYJR010000033.1"/>
</dbReference>
<dbReference type="EMBL" id="JAMYJR010000033">
    <property type="protein sequence ID" value="MCO8274972.1"/>
    <property type="molecule type" value="Genomic_DNA"/>
</dbReference>
<sequence length="194" mass="21302">MAAAWTVALERLGLENPVALQLLQACLFMAPEPISLELFLTPPKVNISPEMGATLQNPSRLNRALRQIGVTVSPAPTTASDCEDEWARRLAIDIIAFFFYWGDQRGCREYAVQVVEHWNTMLTPEDPQILKAARWLAFVERQLGNLAVGAAINADCLNKLQASVGHDDEETLDAMMLASDDRRAAGPPATSTAR</sequence>
<organism evidence="1 2">
    <name type="scientific">Paractinoplanes aksuensis</name>
    <dbReference type="NCBI Taxonomy" id="2939490"/>
    <lineage>
        <taxon>Bacteria</taxon>
        <taxon>Bacillati</taxon>
        <taxon>Actinomycetota</taxon>
        <taxon>Actinomycetes</taxon>
        <taxon>Micromonosporales</taxon>
        <taxon>Micromonosporaceae</taxon>
        <taxon>Paractinoplanes</taxon>
    </lineage>
</organism>
<keyword evidence="2" id="KW-1185">Reference proteome</keyword>
<gene>
    <name evidence="1" type="ORF">M1L60_30760</name>
</gene>
<proteinExistence type="predicted"/>
<evidence type="ECO:0000313" key="1">
    <source>
        <dbReference type="EMBL" id="MCO8274972.1"/>
    </source>
</evidence>
<name>A0ABT1DW02_9ACTN</name>
<evidence type="ECO:0000313" key="2">
    <source>
        <dbReference type="Proteomes" id="UP001523369"/>
    </source>
</evidence>
<reference evidence="1 2" key="1">
    <citation type="submission" date="2022-06" db="EMBL/GenBank/DDBJ databases">
        <title>New Species of the Genus Actinoplanes, ActinopZanes ferrugineus.</title>
        <authorList>
            <person name="Ding P."/>
        </authorList>
    </citation>
    <scope>NUCLEOTIDE SEQUENCE [LARGE SCALE GENOMIC DNA]</scope>
    <source>
        <strain evidence="1 2">TRM88003</strain>
    </source>
</reference>
<protein>
    <submittedName>
        <fullName evidence="1">Uncharacterized protein</fullName>
    </submittedName>
</protein>
<accession>A0ABT1DW02</accession>
<comment type="caution">
    <text evidence="1">The sequence shown here is derived from an EMBL/GenBank/DDBJ whole genome shotgun (WGS) entry which is preliminary data.</text>
</comment>
<dbReference type="Proteomes" id="UP001523369">
    <property type="component" value="Unassembled WGS sequence"/>
</dbReference>